<name>A0A846HFU7_9CYAN</name>
<organism evidence="1 2">
    <name type="scientific">Hassallia byssoidea VB512170</name>
    <dbReference type="NCBI Taxonomy" id="1304833"/>
    <lineage>
        <taxon>Bacteria</taxon>
        <taxon>Bacillati</taxon>
        <taxon>Cyanobacteriota</taxon>
        <taxon>Cyanophyceae</taxon>
        <taxon>Nostocales</taxon>
        <taxon>Tolypothrichaceae</taxon>
        <taxon>Hassallia</taxon>
    </lineage>
</organism>
<sequence length="327" mass="36970">MATDYILFIHGVNTRDRREEPTYAKQLIGHINRLIGDSYNLKPIPLYWGDVNIQSEQDLMSKVAHADGCWHQLWFKNTRQNAILHFMGDAALYISRSVGSKIVEALRIQIEQGLESASKGDRLHLVTHSWGTFILFDILFAARWNDTTIPGHESAMAIRRCFDGLEPNPEEGIRLVSIHTMASPIAIFSLLDIVKGENQALMPELTENQAEQRASHDITPKLKQLVANLSQKEDSNKLPWRNYLHPADPVAWPLDPLIYSLVDGLKQDIEIKDIISKLTFVESLMQPFSHTALPMLLYGGQAHDSYLDSVQVAQEIVLTIQQTANRA</sequence>
<protein>
    <submittedName>
        <fullName evidence="1">Uncharacterized protein</fullName>
    </submittedName>
</protein>
<reference evidence="1 2" key="1">
    <citation type="journal article" date="2015" name="Genome Announc.">
        <title>Draft Genome Sequence of Cyanobacterium Hassallia byssoidea Strain VB512170, Isolated from Monuments in India.</title>
        <authorList>
            <person name="Singh D."/>
            <person name="Chandrababunaidu M.M."/>
            <person name="Panda A."/>
            <person name="Sen D."/>
            <person name="Bhattacharyya S."/>
            <person name="Adhikary S.P."/>
            <person name="Tripathy S."/>
        </authorList>
    </citation>
    <scope>NUCLEOTIDE SEQUENCE [LARGE SCALE GENOMIC DNA]</scope>
    <source>
        <strain evidence="1 2">VB512170</strain>
    </source>
</reference>
<dbReference type="PROSITE" id="PS00778">
    <property type="entry name" value="HIS_ACID_PHOSPHAT_2"/>
    <property type="match status" value="1"/>
</dbReference>
<evidence type="ECO:0000313" key="1">
    <source>
        <dbReference type="EMBL" id="NEU76195.1"/>
    </source>
</evidence>
<keyword evidence="2" id="KW-1185">Reference proteome</keyword>
<dbReference type="RefSeq" id="WP_039748256.1">
    <property type="nucleotide sequence ID" value="NZ_JTCM02000098.1"/>
</dbReference>
<dbReference type="InterPro" id="IPR033379">
    <property type="entry name" value="Acid_Pase_AS"/>
</dbReference>
<dbReference type="AlphaFoldDB" id="A0A846HFU7"/>
<gene>
    <name evidence="1" type="ORF">PI95_027635</name>
</gene>
<dbReference type="Proteomes" id="UP000031549">
    <property type="component" value="Unassembled WGS sequence"/>
</dbReference>
<accession>A0A846HFU7</accession>
<proteinExistence type="predicted"/>
<comment type="caution">
    <text evidence="1">The sequence shown here is derived from an EMBL/GenBank/DDBJ whole genome shotgun (WGS) entry which is preliminary data.</text>
</comment>
<dbReference type="EMBL" id="JTCM02000098">
    <property type="protein sequence ID" value="NEU76195.1"/>
    <property type="molecule type" value="Genomic_DNA"/>
</dbReference>
<evidence type="ECO:0000313" key="2">
    <source>
        <dbReference type="Proteomes" id="UP000031549"/>
    </source>
</evidence>